<evidence type="ECO:0000256" key="5">
    <source>
        <dbReference type="PROSITE-ProRule" id="PRU00221"/>
    </source>
</evidence>
<dbReference type="InParanoid" id="A0A078AVJ1"/>
<dbReference type="Pfam" id="PF00400">
    <property type="entry name" value="WD40"/>
    <property type="match status" value="1"/>
</dbReference>
<organism evidence="7 8">
    <name type="scientific">Stylonychia lemnae</name>
    <name type="common">Ciliate</name>
    <dbReference type="NCBI Taxonomy" id="5949"/>
    <lineage>
        <taxon>Eukaryota</taxon>
        <taxon>Sar</taxon>
        <taxon>Alveolata</taxon>
        <taxon>Ciliophora</taxon>
        <taxon>Intramacronucleata</taxon>
        <taxon>Spirotrichea</taxon>
        <taxon>Stichotrichia</taxon>
        <taxon>Sporadotrichida</taxon>
        <taxon>Oxytrichidae</taxon>
        <taxon>Stylonychinae</taxon>
        <taxon>Stylonychia</taxon>
    </lineage>
</organism>
<dbReference type="GO" id="GO:0005868">
    <property type="term" value="C:cytoplasmic dynein complex"/>
    <property type="evidence" value="ECO:0007669"/>
    <property type="project" value="TreeGrafter"/>
</dbReference>
<dbReference type="InterPro" id="IPR050687">
    <property type="entry name" value="Dynein_IC"/>
</dbReference>
<dbReference type="GO" id="GO:0097014">
    <property type="term" value="C:ciliary plasm"/>
    <property type="evidence" value="ECO:0007669"/>
    <property type="project" value="TreeGrafter"/>
</dbReference>
<proteinExistence type="predicted"/>
<dbReference type="InterPro" id="IPR015943">
    <property type="entry name" value="WD40/YVTN_repeat-like_dom_sf"/>
</dbReference>
<dbReference type="GO" id="GO:0045503">
    <property type="term" value="F:dynein light chain binding"/>
    <property type="evidence" value="ECO:0007669"/>
    <property type="project" value="TreeGrafter"/>
</dbReference>
<evidence type="ECO:0000313" key="7">
    <source>
        <dbReference type="EMBL" id="CDW85292.1"/>
    </source>
</evidence>
<dbReference type="GO" id="GO:0045504">
    <property type="term" value="F:dynein heavy chain binding"/>
    <property type="evidence" value="ECO:0007669"/>
    <property type="project" value="TreeGrafter"/>
</dbReference>
<evidence type="ECO:0000313" key="8">
    <source>
        <dbReference type="Proteomes" id="UP000039865"/>
    </source>
</evidence>
<comment type="subcellular location">
    <subcellularLocation>
        <location evidence="1">Cytoplasm</location>
    </subcellularLocation>
</comment>
<dbReference type="Proteomes" id="UP000039865">
    <property type="component" value="Unassembled WGS sequence"/>
</dbReference>
<evidence type="ECO:0000256" key="4">
    <source>
        <dbReference type="ARBA" id="ARBA00022737"/>
    </source>
</evidence>
<dbReference type="InterPro" id="IPR001680">
    <property type="entry name" value="WD40_rpt"/>
</dbReference>
<dbReference type="EMBL" id="CCKQ01013607">
    <property type="protein sequence ID" value="CDW85292.1"/>
    <property type="molecule type" value="Genomic_DNA"/>
</dbReference>
<evidence type="ECO:0000256" key="3">
    <source>
        <dbReference type="ARBA" id="ARBA00022574"/>
    </source>
</evidence>
<dbReference type="PANTHER" id="PTHR12442:SF26">
    <property type="entry name" value="CYTOPLASMIC DYNEIN 2 INTERMEDIATE CHAIN 2"/>
    <property type="match status" value="1"/>
</dbReference>
<keyword evidence="8" id="KW-1185">Reference proteome</keyword>
<feature type="repeat" description="WD" evidence="5">
    <location>
        <begin position="481"/>
        <end position="523"/>
    </location>
</feature>
<accession>A0A078AVJ1</accession>
<evidence type="ECO:0000256" key="2">
    <source>
        <dbReference type="ARBA" id="ARBA00022490"/>
    </source>
</evidence>
<evidence type="ECO:0000256" key="1">
    <source>
        <dbReference type="ARBA" id="ARBA00004496"/>
    </source>
</evidence>
<protein>
    <submittedName>
        <fullName evidence="7">Cytoplasmic dynein-2 intermediate chain protein</fullName>
    </submittedName>
</protein>
<feature type="region of interest" description="Disordered" evidence="6">
    <location>
        <begin position="17"/>
        <end position="38"/>
    </location>
</feature>
<sequence>MDLDPINFSDDCFPSYASVKPHQSGEGGAVGASKKRKDAEVNTVELYYMEQETNTKTKKNAISIQTDRVFHSAAVGDDEDEAYYDEDEKLQKQLNSGPPQYDENALAKWLSSIYPKLSQLLEANLTNKAFDNYEVFWEEERGEVELWQKLTTNFDFKEINKATQKAINQVKAATNEVQNEADDDWEGGNQGRSVVNSTGSSEKYQVVSVAWSCNGSTLAIAYGRTNHTTWCEHISAVSTWGIFRREFDAKKPNKTIEVSNCLTTIEFHPSDPLILAGGTINGEIYLWNIDSEESLISNSAIDEYYHREAITRLAWVKYESLTSLAVSYCIMSVSTDAKILVWKLSDKLRFPAKGHLLARKRDGEMGTVGGTSFAKVGYGAGGQEDSTFIVGTEGGSIFKCNIQQPLDKDISHFFDNTSGVRWKQEAINLLSNLPNKAIMEVKKKVERYVLDKGEKDVWAPTVYHAKPDIKMLFTVPFNANYERHLGPVTSISASPFIKRIFVTSSTDGQLRLYDTLSNRPVAVYEPGGYGSGEYLMAVEFSPFRPAVFAAVGNSGNVYIYDLAQSKSSPSYILRHQDDSVSHSLRVAQSLTFNPRQRDFLAVGYHDGNARIYRLNYQLANVQKNELKVLQSFLEEKGTD</sequence>
<dbReference type="SMART" id="SM00320">
    <property type="entry name" value="WD40"/>
    <property type="match status" value="5"/>
</dbReference>
<reference evidence="7 8" key="1">
    <citation type="submission" date="2014-06" db="EMBL/GenBank/DDBJ databases">
        <authorList>
            <person name="Swart Estienne"/>
        </authorList>
    </citation>
    <scope>NUCLEOTIDE SEQUENCE [LARGE SCALE GENOMIC DNA]</scope>
    <source>
        <strain evidence="7 8">130c</strain>
    </source>
</reference>
<dbReference type="InterPro" id="IPR036322">
    <property type="entry name" value="WD40_repeat_dom_sf"/>
</dbReference>
<dbReference type="GO" id="GO:0042073">
    <property type="term" value="P:intraciliary transport"/>
    <property type="evidence" value="ECO:0007669"/>
    <property type="project" value="TreeGrafter"/>
</dbReference>
<dbReference type="PANTHER" id="PTHR12442">
    <property type="entry name" value="DYNEIN INTERMEDIATE CHAIN"/>
    <property type="match status" value="1"/>
</dbReference>
<dbReference type="AlphaFoldDB" id="A0A078AVJ1"/>
<dbReference type="OMA" id="SYVCAWN"/>
<dbReference type="OrthoDB" id="4189at2759"/>
<gene>
    <name evidence="7" type="primary">Contig12530.g13371</name>
    <name evidence="7" type="ORF">STYLEM_14366</name>
</gene>
<dbReference type="PROSITE" id="PS50082">
    <property type="entry name" value="WD_REPEATS_2"/>
    <property type="match status" value="1"/>
</dbReference>
<evidence type="ECO:0000256" key="6">
    <source>
        <dbReference type="SAM" id="MobiDB-lite"/>
    </source>
</evidence>
<dbReference type="SUPFAM" id="SSF50978">
    <property type="entry name" value="WD40 repeat-like"/>
    <property type="match status" value="1"/>
</dbReference>
<keyword evidence="2" id="KW-0963">Cytoplasm</keyword>
<keyword evidence="3 5" id="KW-0853">WD repeat</keyword>
<name>A0A078AVJ1_STYLE</name>
<keyword evidence="4" id="KW-0677">Repeat</keyword>
<dbReference type="Gene3D" id="2.130.10.10">
    <property type="entry name" value="YVTN repeat-like/Quinoprotein amine dehydrogenase"/>
    <property type="match status" value="2"/>
</dbReference>